<evidence type="ECO:0000259" key="2">
    <source>
        <dbReference type="Pfam" id="PF12770"/>
    </source>
</evidence>
<sequence>MKLIKYSLYVVLVIGCLFVLAKPGLNQSGTQSDVTVPNPGEINPQPVERGSEPPQNIGGIRVDRSGFDRNLQQADFGRSVQMFEELQAVEFGQYFGTNFFGQTVSPEEISQILCNLAETTGKKAAVLYVISLEKQLELLLVLPNPRRCTEATSKQNDNSTLFVRKIVTAANRKTLQTVAKQFRAEVTNPNLNNDYRTFGQKLYEWIVAPVQPELAANKIDSLIFSMDAGLRSLPIAAFFNGQNFLIEQYNLALIPSFSLTDTRHIPIANSRILAMGISKSTQSQSPLPAVAVEVPTLTNILWQEGQGFLNEESTLEKLESLSRQQRFGIIHIATHAEFQPGKVSESYIQFWNSKLKLDRLKEISRQLEWHKSPKVEMLVLSACRTALGDEQAELGFAGLAVQAGVKTAVGSLWYASDVGSLALMTEFYHKLRTAPIKVEALREAQLGMLKRQVRLQRGELLLSDGRRIPLPPEIASGGETIILSHPYFWSGYTMIGNWN</sequence>
<reference evidence="3" key="1">
    <citation type="journal article" date="2015" name="ISME J.">
        <title>Draft Genome Sequence of Streptomyces incarnatus NRRL8089, which Produces the Nucleoside Antibiotic Sinefungin.</title>
        <authorList>
            <person name="Oshima K."/>
            <person name="Hattori M."/>
            <person name="Shimizu H."/>
            <person name="Fukuda K."/>
            <person name="Nemoto M."/>
            <person name="Inagaki K."/>
            <person name="Tamura T."/>
        </authorList>
    </citation>
    <scope>NUCLEOTIDE SEQUENCE</scope>
    <source>
        <strain evidence="3">FACHB-1375</strain>
    </source>
</reference>
<dbReference type="Pfam" id="PF12770">
    <property type="entry name" value="CHAT"/>
    <property type="match status" value="1"/>
</dbReference>
<dbReference type="PROSITE" id="PS51257">
    <property type="entry name" value="PROKAR_LIPOPROTEIN"/>
    <property type="match status" value="1"/>
</dbReference>
<organism evidence="3 4">
    <name type="scientific">Aerosakkonema funiforme FACHB-1375</name>
    <dbReference type="NCBI Taxonomy" id="2949571"/>
    <lineage>
        <taxon>Bacteria</taxon>
        <taxon>Bacillati</taxon>
        <taxon>Cyanobacteriota</taxon>
        <taxon>Cyanophyceae</taxon>
        <taxon>Oscillatoriophycideae</taxon>
        <taxon>Aerosakkonematales</taxon>
        <taxon>Aerosakkonemataceae</taxon>
        <taxon>Aerosakkonema</taxon>
    </lineage>
</organism>
<evidence type="ECO:0000313" key="4">
    <source>
        <dbReference type="Proteomes" id="UP000641646"/>
    </source>
</evidence>
<gene>
    <name evidence="3" type="ORF">H6G03_22350</name>
</gene>
<proteinExistence type="predicted"/>
<dbReference type="InterPro" id="IPR024983">
    <property type="entry name" value="CHAT_dom"/>
</dbReference>
<evidence type="ECO:0000313" key="3">
    <source>
        <dbReference type="EMBL" id="MBD2183771.1"/>
    </source>
</evidence>
<dbReference type="AlphaFoldDB" id="A0A926ZK80"/>
<feature type="domain" description="CHAT" evidence="2">
    <location>
        <begin position="198"/>
        <end position="497"/>
    </location>
</feature>
<accession>A0A926ZK80</accession>
<dbReference type="EMBL" id="JACJPW010000064">
    <property type="protein sequence ID" value="MBD2183771.1"/>
    <property type="molecule type" value="Genomic_DNA"/>
</dbReference>
<name>A0A926ZK80_9CYAN</name>
<evidence type="ECO:0000256" key="1">
    <source>
        <dbReference type="SAM" id="MobiDB-lite"/>
    </source>
</evidence>
<dbReference type="RefSeq" id="WP_190468812.1">
    <property type="nucleotide sequence ID" value="NZ_JACJPW010000064.1"/>
</dbReference>
<protein>
    <submittedName>
        <fullName evidence="3">CHAT domain-containing protein</fullName>
    </submittedName>
</protein>
<feature type="region of interest" description="Disordered" evidence="1">
    <location>
        <begin position="29"/>
        <end position="56"/>
    </location>
</feature>
<keyword evidence="4" id="KW-1185">Reference proteome</keyword>
<comment type="caution">
    <text evidence="3">The sequence shown here is derived from an EMBL/GenBank/DDBJ whole genome shotgun (WGS) entry which is preliminary data.</text>
</comment>
<dbReference type="Proteomes" id="UP000641646">
    <property type="component" value="Unassembled WGS sequence"/>
</dbReference>
<reference evidence="3" key="2">
    <citation type="submission" date="2020-08" db="EMBL/GenBank/DDBJ databases">
        <authorList>
            <person name="Chen M."/>
            <person name="Teng W."/>
            <person name="Zhao L."/>
            <person name="Hu C."/>
            <person name="Zhou Y."/>
            <person name="Han B."/>
            <person name="Song L."/>
            <person name="Shu W."/>
        </authorList>
    </citation>
    <scope>NUCLEOTIDE SEQUENCE</scope>
    <source>
        <strain evidence="3">FACHB-1375</strain>
    </source>
</reference>